<dbReference type="Proteomes" id="UP001177021">
    <property type="component" value="Unassembled WGS sequence"/>
</dbReference>
<reference evidence="1" key="1">
    <citation type="submission" date="2023-10" db="EMBL/GenBank/DDBJ databases">
        <authorList>
            <person name="Rodriguez Cubillos JULIANA M."/>
            <person name="De Vega J."/>
        </authorList>
    </citation>
    <scope>NUCLEOTIDE SEQUENCE</scope>
</reference>
<dbReference type="EMBL" id="CASHSV030000823">
    <property type="protein sequence ID" value="CAJ2679795.1"/>
    <property type="molecule type" value="Genomic_DNA"/>
</dbReference>
<proteinExistence type="predicted"/>
<comment type="caution">
    <text evidence="1">The sequence shown here is derived from an EMBL/GenBank/DDBJ whole genome shotgun (WGS) entry which is preliminary data.</text>
</comment>
<name>A0ACB0MEB7_TRIPR</name>
<evidence type="ECO:0000313" key="1">
    <source>
        <dbReference type="EMBL" id="CAJ2679795.1"/>
    </source>
</evidence>
<protein>
    <submittedName>
        <fullName evidence="1">Uncharacterized protein</fullName>
    </submittedName>
</protein>
<keyword evidence="2" id="KW-1185">Reference proteome</keyword>
<organism evidence="1 2">
    <name type="scientific">Trifolium pratense</name>
    <name type="common">Red clover</name>
    <dbReference type="NCBI Taxonomy" id="57577"/>
    <lineage>
        <taxon>Eukaryota</taxon>
        <taxon>Viridiplantae</taxon>
        <taxon>Streptophyta</taxon>
        <taxon>Embryophyta</taxon>
        <taxon>Tracheophyta</taxon>
        <taxon>Spermatophyta</taxon>
        <taxon>Magnoliopsida</taxon>
        <taxon>eudicotyledons</taxon>
        <taxon>Gunneridae</taxon>
        <taxon>Pentapetalae</taxon>
        <taxon>rosids</taxon>
        <taxon>fabids</taxon>
        <taxon>Fabales</taxon>
        <taxon>Fabaceae</taxon>
        <taxon>Papilionoideae</taxon>
        <taxon>50 kb inversion clade</taxon>
        <taxon>NPAAA clade</taxon>
        <taxon>Hologalegina</taxon>
        <taxon>IRL clade</taxon>
        <taxon>Trifolieae</taxon>
        <taxon>Trifolium</taxon>
    </lineage>
</organism>
<accession>A0ACB0MEB7</accession>
<gene>
    <name evidence="1" type="ORF">MILVUS5_LOCUS41821</name>
</gene>
<evidence type="ECO:0000313" key="2">
    <source>
        <dbReference type="Proteomes" id="UP001177021"/>
    </source>
</evidence>
<sequence>MAIGTQTAIINAPEHLKCKLLADTFKDVALRWYMNLPRNSIESYADFHKKFIHQFAGSKHVKVTSTSLFSIRQNHNESLRSFLARFCEATIKVSNPNQEMFVAAFHNGLRAGHFNESLAQKPASSMQEVNKRVECYIKGEESNAEKRQRDAKEKEYVSRTTKAPDHQRQKAGGHQGDSWQMRHGKPYHQPSRREFRNHPASGEFTPLNTSKAYVLDEILVSGLANLPARRTTNTPMGLDDNAWCSYHRCRGHSTENCFRLRDLIEELIKSGHLRKFIEDAAQGRVVVPKIPRKEPRNTPGPGKEPPKGRISVNTIAGGFSGGGESSSARKRYVRRAISEIYLVRQPQSLAIPDLAFTAKDGLKVAPHDDDPLVIQVQILNCDVKRVLIDSGSSADIMYWEAFKAMQLAEEQLQPYAGTLVGFSGEQVDVMGYASLLTTFGEGNNAKTIKDSLPPLLLCVSNEEAKHIMSEVHEGSCGSHIGSRALAGKILRAGFYWPDIHDDTAMYVRNCDKCQRHANLHHIPGEPLKSVLSPWPFFMWGVDIVGPFPVGYKQARWIIVAVDYFTKWIEAEPVSSISAEQVKKFYWKKIICRFGLPKYIVSDNGTQFTSERVIEFCRSKGIQNTFISVEHPQANGQAESANKVILRALKRRLASKGEAWVAHISPILWSYHTTPQSSTGEAPFTMVYGSDAMIPVEIDPPSWRRETITQEENNRALEENLDMIEEKRERAHFREFAIKQRAARRYNSRVRQRKFQEGDLVLKRPMGKDKGGKFAANWEGPFRVQEAFEG</sequence>